<sequence length="105" mass="12348">MANSLSYWLAIDSNLDPYRFRVTCYTNMYETGLMCEYGSIKYHRLKGEIIARIYPKGKSPIRMRFQEDDNTDQILLCQLVFWYSGDYFLAVPDTDTPTETTDTLF</sequence>
<dbReference type="EMBL" id="BK015539">
    <property type="protein sequence ID" value="DAE11883.1"/>
    <property type="molecule type" value="Genomic_DNA"/>
</dbReference>
<proteinExistence type="predicted"/>
<evidence type="ECO:0000313" key="1">
    <source>
        <dbReference type="EMBL" id="DAE11883.1"/>
    </source>
</evidence>
<protein>
    <submittedName>
        <fullName evidence="1">Uncharacterized protein</fullName>
    </submittedName>
</protein>
<accession>A0A8S5PZD7</accession>
<name>A0A8S5PZD7_9CAUD</name>
<organism evidence="1">
    <name type="scientific">Podoviridae sp. ctXSp1</name>
    <dbReference type="NCBI Taxonomy" id="2825256"/>
    <lineage>
        <taxon>Viruses</taxon>
        <taxon>Duplodnaviria</taxon>
        <taxon>Heunggongvirae</taxon>
        <taxon>Uroviricota</taxon>
        <taxon>Caudoviricetes</taxon>
    </lineage>
</organism>
<reference evidence="1" key="1">
    <citation type="journal article" date="2021" name="Proc. Natl. Acad. Sci. U.S.A.">
        <title>A Catalog of Tens of Thousands of Viruses from Human Metagenomes Reveals Hidden Associations with Chronic Diseases.</title>
        <authorList>
            <person name="Tisza M.J."/>
            <person name="Buck C.B."/>
        </authorList>
    </citation>
    <scope>NUCLEOTIDE SEQUENCE</scope>
    <source>
        <strain evidence="1">CtXSp1</strain>
    </source>
</reference>